<feature type="transmembrane region" description="Helical" evidence="12">
    <location>
        <begin position="119"/>
        <end position="136"/>
    </location>
</feature>
<dbReference type="InterPro" id="IPR056770">
    <property type="entry name" value="Piezo_THU9_anchor"/>
</dbReference>
<feature type="transmembrane region" description="Helical" evidence="12">
    <location>
        <begin position="1323"/>
        <end position="1348"/>
    </location>
</feature>
<feature type="domain" description="Piezo TM1-24" evidence="16">
    <location>
        <begin position="20"/>
        <end position="317"/>
    </location>
</feature>
<feature type="transmembrane region" description="Helical" evidence="12">
    <location>
        <begin position="1621"/>
        <end position="1640"/>
    </location>
</feature>
<feature type="coiled-coil region" evidence="10">
    <location>
        <begin position="964"/>
        <end position="991"/>
    </location>
</feature>
<evidence type="ECO:0000259" key="15">
    <source>
        <dbReference type="Pfam" id="PF23188"/>
    </source>
</evidence>
<dbReference type="Pfam" id="PF23188">
    <property type="entry name" value="THU_Piezo1"/>
    <property type="match status" value="1"/>
</dbReference>
<dbReference type="PANTHER" id="PTHR47049:SF2">
    <property type="entry name" value="PIEZO-TYPE MECHANOSENSITIVE ION CHANNEL HOMOLOG"/>
    <property type="match status" value="1"/>
</dbReference>
<dbReference type="GO" id="GO:0008381">
    <property type="term" value="F:mechanosensitive monoatomic ion channel activity"/>
    <property type="evidence" value="ECO:0007669"/>
    <property type="project" value="InterPro"/>
</dbReference>
<feature type="domain" description="Piezo THU9 and anchor" evidence="17">
    <location>
        <begin position="1577"/>
        <end position="1816"/>
    </location>
</feature>
<feature type="transmembrane region" description="Helical" evidence="12">
    <location>
        <begin position="1794"/>
        <end position="1817"/>
    </location>
</feature>
<evidence type="ECO:0000256" key="10">
    <source>
        <dbReference type="SAM" id="Coils"/>
    </source>
</evidence>
<feature type="transmembrane region" description="Helical" evidence="12">
    <location>
        <begin position="1380"/>
        <end position="1398"/>
    </location>
</feature>
<keyword evidence="9" id="KW-0407">Ion channel</keyword>
<keyword evidence="4" id="KW-1003">Cell membrane</keyword>
<feature type="transmembrane region" description="Helical" evidence="12">
    <location>
        <begin position="478"/>
        <end position="497"/>
    </location>
</feature>
<organism evidence="18">
    <name type="scientific">Rhipicephalus pulchellus</name>
    <name type="common">Yellow backed tick</name>
    <name type="synonym">Dermacentor pulchellus</name>
    <dbReference type="NCBI Taxonomy" id="72859"/>
    <lineage>
        <taxon>Eukaryota</taxon>
        <taxon>Metazoa</taxon>
        <taxon>Ecdysozoa</taxon>
        <taxon>Arthropoda</taxon>
        <taxon>Chelicerata</taxon>
        <taxon>Arachnida</taxon>
        <taxon>Acari</taxon>
        <taxon>Parasitiformes</taxon>
        <taxon>Ixodida</taxon>
        <taxon>Ixodoidea</taxon>
        <taxon>Ixodidae</taxon>
        <taxon>Rhipicephalinae</taxon>
        <taxon>Rhipicephalus</taxon>
        <taxon>Rhipicephalus</taxon>
    </lineage>
</organism>
<keyword evidence="8 12" id="KW-0472">Membrane</keyword>
<sequence>MPDRAPGSRQLVLLMVLQGCRLLTRGSYVVTLIMMMAWSITYHSWLTFVLLLWSCVLWMMPSSRLACLRSSPALVAYAELLLLLQYLYSLDLTDEELPQQVNAVNLAQVGLFKYGYNSYQPLAVKMLYTIMFWITLRQYVEHQRTPPELGMELRRQMSMGASSLGVGTQLYVRRLGHLVQQWLTRYWIWVVATMLMVISLGGTEVVLYRIAYMLLFLFFILVFQVSYQLWIKVMYGFWLTVIIYSMLVLILIYTYQFEKFPYYWEAYLHIPQEIQKDIGLEVYQSDPGTLFLKLLTPTFFLIITIIQLHYFHQEFIKLNEDNYRNHPSSHEEEAAATDGGPHSQAALPPQTVDVAIPVETAPPVVAPSPPRRHSDAETSDEVATPATVVPRASKGSQSQPPEVAVSPKSRDSAWMSLERIGGMLSKVAEVCWRLLEIHMMKAVLLAVFILAIYDVCAVHIIFVALVVVALPFRWMQLFLTHCCSMWASMLLLAKMIYQLNFVDRYGWATNCSSVTGFDGNSTEFPAPFNTTIDNRIWIGFQKTTNLTSYCKGYIMLIVVFSAHAMVRYRQRFYRARHQLPEPRPGVVFIQANRSNADDSIKQCLMYLLNYFFYKFGVEVCFVTMVTCIGVRLDVFALMTSLWLCAMFLLRRRNLAKVWPFYVAYLCFVLPLQYLVVVGLPPGLCIEYPWWDPSKKVIRETALWLFLPDYQDPPLARKILVDFVQLLFACCQLHVFFLESSHSSIAYEGGSNREIYDKTGRYIGQTPNPIPDFVTYSKSYLSMLKVFLFFSFYWITLAVMFLAGTNRVSLFAMGYVLGCFFFLWNGNEFYLKPMNVLLKMWNTLLAYNVVVIFIKCILQVVGCVFLDYLSKYSCWMVQLFGIACLKRVQNEPLPGSGTGLPNAAGGSCRVPLDEAGLLWDGICLAFLLMQKRLFNSYYFHHLIIEILAQQQLASRGAEMIHEIQMKDVQEQRAAERDIMEKIKRKMDKIRANQHKVRAGEYVEPETHFQAIRSGDYYLFDDFAGMDIDLDLDVKSRKTTEEEDADVKVRGINALLSNAMKSGTIKCASEDARLVSEEADDVNESSRLSPIVSMDRSPLSRTVSGTSQPSKSSSRPLPSASDLPSTSADEAVLPEDSRHEGETAALPAAPTSAASIAAPTAAAPAAAPIIVPSGASKSAQSEEPIQVPAVEALPAEGAAQQPPVEDTYAERIRSLLAFGWALLDSMLISATAKLNSVSRDYRYVARKLADEKRIVKAQFVHGLATTLGEHTVKSRKFHFHEHSTEGHHAKAVSDKKGSEEMLLSGSLEMVDGLDKQDGHKHRPSILRFVIAGYYAIVSRSEVVCYLVIVLNQMKSASLLSLPLPLMAFLWGSLSVPRPTKTFWITIITYTEAIVVVKYLFQFDFFDWNDSVPVNRPFDPPRILGIEKRKEDNDYALYDLILLLLVFFHRFMLKSLGLWKDTDRSVSVSAIQQQEPVSNEDQYFTAAIRASEHTTAAPGLHTSVPPEQQPGTSGTLELSALPVETASSASRCYDDVMPGQSGLEESFVHLSKLFDGISRYVEPFRNFFENLLHPVYRVTTDVYAYMFFCDFINFFIMVFGYWAFGTGGSEDGVASYFQKNEVPVPFLIMLLAQFALIVIDRALYLRKYILGKLIFQVFIVFVIHIWMFFVLPGISQRPFVEEKNLPPKLWYFIKCIYLILSAYQIRSGYPTRILGNFFCKKYNYINYFLFKGYMLIPFLYELRSLMDWIWTDTSMNLTNWLKMEDIFANVFQLKCQRRAEEEYPTPRGSRRSSLTKYGLGGVMLFAIILVIWFPLLLFSLGNTVGQTLLPHDCTVELSLGGYEPIFKISAQQGNLRQLPYDSWVRLQAEYKSSAAAQAFLANYDAADVAVVTLNGNSTAIWTVSPPSQEALIAELNRSAVPLRLSWAFSRSVDNTNAEKVVGNERTVQISDKAVRQSLAEMLHGTPNNVTVPPILPRFLLVPRKGKSDVIRALDTPGMGPYRNLTLRLRTGAFNNLSARSEWWEVQEHCTDSYPYPFLRDDQGSCTDLSLVVFNDKVFPQALSQLTGYGIAGLYTTFVLVVSRLIRGFMAGSSFTIMFDDMPNVDRVLQLCLDIYLVRESRELCLEEDLFAKLIFLYRSPETLIKWTRAADQQPLA</sequence>
<dbReference type="Pfam" id="PF24874">
    <property type="entry name" value="Piezo_THU9_anchor"/>
    <property type="match status" value="1"/>
</dbReference>
<proteinExistence type="evidence at transcript level"/>
<feature type="transmembrane region" description="Helical" evidence="12">
    <location>
        <begin position="42"/>
        <end position="60"/>
    </location>
</feature>
<feature type="transmembrane region" description="Helical" evidence="12">
    <location>
        <begin position="290"/>
        <end position="311"/>
    </location>
</feature>
<evidence type="ECO:0000259" key="16">
    <source>
        <dbReference type="Pfam" id="PF24871"/>
    </source>
</evidence>
<dbReference type="PANTHER" id="PTHR47049">
    <property type="entry name" value="PIEZO-TYPE MECHANOSENSITIVE ION CHANNEL HOMOLOG"/>
    <property type="match status" value="1"/>
</dbReference>
<feature type="domain" description="Piezo TM25-28" evidence="14">
    <location>
        <begin position="765"/>
        <end position="1000"/>
    </location>
</feature>
<evidence type="ECO:0000256" key="6">
    <source>
        <dbReference type="ARBA" id="ARBA00022989"/>
    </source>
</evidence>
<evidence type="ECO:0000256" key="3">
    <source>
        <dbReference type="ARBA" id="ARBA00022448"/>
    </source>
</evidence>
<dbReference type="InterPro" id="IPR056768">
    <property type="entry name" value="THU_Piezo"/>
</dbReference>
<dbReference type="InterPro" id="IPR056769">
    <property type="entry name" value="Piezo_TM1-24"/>
</dbReference>
<feature type="transmembrane region" description="Helical" evidence="12">
    <location>
        <begin position="1354"/>
        <end position="1373"/>
    </location>
</feature>
<evidence type="ECO:0000256" key="8">
    <source>
        <dbReference type="ARBA" id="ARBA00023136"/>
    </source>
</evidence>
<feature type="transmembrane region" description="Helical" evidence="12">
    <location>
        <begin position="72"/>
        <end position="88"/>
    </location>
</feature>
<reference evidence="18" key="2">
    <citation type="journal article" date="2015" name="J. Proteomics">
        <title>Sexual differences in the sialomes of the zebra tick, Rhipicephalus pulchellus.</title>
        <authorList>
            <person name="Tan A.W."/>
            <person name="Francischetti I.M."/>
            <person name="Slovak M."/>
            <person name="Kini R.M."/>
            <person name="Ribeiro J.M."/>
        </authorList>
    </citation>
    <scope>NUCLEOTIDE SEQUENCE</scope>
    <source>
        <tissue evidence="18">Salivary gland</tissue>
    </source>
</reference>
<accession>L7M6F9</accession>
<dbReference type="Pfam" id="PF15917">
    <property type="entry name" value="Piezo_TM25-28"/>
    <property type="match status" value="1"/>
</dbReference>
<feature type="transmembrane region" description="Helical" evidence="12">
    <location>
        <begin position="206"/>
        <end position="223"/>
    </location>
</feature>
<comment type="similarity">
    <text evidence="2">Belongs to the PIEZO (TC 1.A.75) family.</text>
</comment>
<keyword evidence="7" id="KW-0406">Ion transport</keyword>
<feature type="transmembrane region" description="Helical" evidence="12">
    <location>
        <begin position="235"/>
        <end position="255"/>
    </location>
</feature>
<feature type="transmembrane region" description="Helical" evidence="12">
    <location>
        <begin position="1579"/>
        <end position="1601"/>
    </location>
</feature>
<reference evidence="18" key="1">
    <citation type="submission" date="2012-11" db="EMBL/GenBank/DDBJ databases">
        <authorList>
            <person name="Lucero-Rivera Y.E."/>
            <person name="Tovar-Ramirez D."/>
        </authorList>
    </citation>
    <scope>NUCLEOTIDE SEQUENCE</scope>
    <source>
        <tissue evidence="18">Salivary gland</tissue>
    </source>
</reference>
<feature type="transmembrane region" description="Helical" evidence="12">
    <location>
        <begin position="1647"/>
        <end position="1666"/>
    </location>
</feature>
<feature type="transmembrane region" description="Helical" evidence="12">
    <location>
        <begin position="807"/>
        <end position="823"/>
    </location>
</feature>
<dbReference type="EMBL" id="GACK01005419">
    <property type="protein sequence ID" value="JAA59615.1"/>
    <property type="molecule type" value="mRNA"/>
</dbReference>
<evidence type="ECO:0000256" key="1">
    <source>
        <dbReference type="ARBA" id="ARBA00004651"/>
    </source>
</evidence>
<evidence type="ECO:0000259" key="14">
    <source>
        <dbReference type="Pfam" id="PF15917"/>
    </source>
</evidence>
<feature type="transmembrane region" description="Helical" evidence="12">
    <location>
        <begin position="2062"/>
        <end position="2082"/>
    </location>
</feature>
<name>L7M6F9_RHIPC</name>
<evidence type="ECO:0000256" key="4">
    <source>
        <dbReference type="ARBA" id="ARBA00022475"/>
    </source>
</evidence>
<evidence type="ECO:0000259" key="17">
    <source>
        <dbReference type="Pfam" id="PF24874"/>
    </source>
</evidence>
<feature type="region of interest" description="Disordered" evidence="11">
    <location>
        <begin position="326"/>
        <end position="347"/>
    </location>
</feature>
<dbReference type="Pfam" id="PF12166">
    <property type="entry name" value="Piezo_cap"/>
    <property type="match status" value="1"/>
</dbReference>
<feature type="transmembrane region" description="Helical" evidence="12">
    <location>
        <begin position="183"/>
        <end position="200"/>
    </location>
</feature>
<feature type="region of interest" description="Disordered" evidence="11">
    <location>
        <begin position="362"/>
        <end position="407"/>
    </location>
</feature>
<feature type="transmembrane region" description="Helical" evidence="12">
    <location>
        <begin position="661"/>
        <end position="683"/>
    </location>
</feature>
<dbReference type="InterPro" id="IPR031334">
    <property type="entry name" value="Piezo_cap_dom"/>
</dbReference>
<evidence type="ECO:0000256" key="11">
    <source>
        <dbReference type="SAM" id="MobiDB-lite"/>
    </source>
</evidence>
<feature type="domain" description="Piezo transmembrane helical unit" evidence="15">
    <location>
        <begin position="1335"/>
        <end position="1457"/>
    </location>
</feature>
<feature type="transmembrane region" description="Helical" evidence="12">
    <location>
        <begin position="1686"/>
        <end position="1702"/>
    </location>
</feature>
<dbReference type="GO" id="GO:0005886">
    <property type="term" value="C:plasma membrane"/>
    <property type="evidence" value="ECO:0007669"/>
    <property type="project" value="UniProtKB-SubCell"/>
</dbReference>
<evidence type="ECO:0000313" key="18">
    <source>
        <dbReference type="EMBL" id="JAA59615.1"/>
    </source>
</evidence>
<protein>
    <submittedName>
        <fullName evidence="18">Uncharacterized protein</fullName>
    </submittedName>
</protein>
<evidence type="ECO:0000256" key="2">
    <source>
        <dbReference type="ARBA" id="ARBA00007821"/>
    </source>
</evidence>
<evidence type="ECO:0000256" key="12">
    <source>
        <dbReference type="SAM" id="Phobius"/>
    </source>
</evidence>
<feature type="transmembrane region" description="Helical" evidence="12">
    <location>
        <begin position="779"/>
        <end position="800"/>
    </location>
</feature>
<feature type="region of interest" description="Disordered" evidence="11">
    <location>
        <begin position="1075"/>
        <end position="1149"/>
    </location>
</feature>
<feature type="domain" description="Piezo non-specific cation channel cap" evidence="13">
    <location>
        <begin position="1859"/>
        <end position="2145"/>
    </location>
</feature>
<evidence type="ECO:0000256" key="7">
    <source>
        <dbReference type="ARBA" id="ARBA00023065"/>
    </source>
</evidence>
<keyword evidence="5 12" id="KW-0812">Transmembrane</keyword>
<dbReference type="Pfam" id="PF24871">
    <property type="entry name" value="Piezo_TM1-24"/>
    <property type="match status" value="1"/>
</dbReference>
<feature type="transmembrane region" description="Helical" evidence="12">
    <location>
        <begin position="442"/>
        <end position="472"/>
    </location>
</feature>
<keyword evidence="6 12" id="KW-1133">Transmembrane helix</keyword>
<evidence type="ECO:0000259" key="13">
    <source>
        <dbReference type="Pfam" id="PF12166"/>
    </source>
</evidence>
<dbReference type="InterPro" id="IPR031805">
    <property type="entry name" value="Piezo_TM25-28"/>
</dbReference>
<feature type="transmembrane region" description="Helical" evidence="12">
    <location>
        <begin position="843"/>
        <end position="868"/>
    </location>
</feature>
<comment type="subcellular location">
    <subcellularLocation>
        <location evidence="1">Cell membrane</location>
        <topology evidence="1">Multi-pass membrane protein</topology>
    </subcellularLocation>
</comment>
<keyword evidence="10" id="KW-0175">Coiled coil</keyword>
<evidence type="ECO:0000256" key="9">
    <source>
        <dbReference type="ARBA" id="ARBA00023303"/>
    </source>
</evidence>
<feature type="compositionally biased region" description="Low complexity" evidence="11">
    <location>
        <begin position="1102"/>
        <end position="1123"/>
    </location>
</feature>
<evidence type="ECO:0000256" key="5">
    <source>
        <dbReference type="ARBA" id="ARBA00022692"/>
    </source>
</evidence>
<dbReference type="InterPro" id="IPR027272">
    <property type="entry name" value="Piezo"/>
</dbReference>
<keyword evidence="3" id="KW-0813">Transport</keyword>
<dbReference type="PROSITE" id="PS51257">
    <property type="entry name" value="PROKAR_LIPOPROTEIN"/>
    <property type="match status" value="1"/>
</dbReference>